<dbReference type="Proteomes" id="UP000019184">
    <property type="component" value="Unassembled WGS sequence"/>
</dbReference>
<dbReference type="InterPro" id="IPR036397">
    <property type="entry name" value="RNaseH_sf"/>
</dbReference>
<feature type="domain" description="Tc1-like transposase DDE" evidence="1">
    <location>
        <begin position="2"/>
        <end position="37"/>
    </location>
</feature>
<proteinExistence type="predicted"/>
<reference evidence="2 3" key="1">
    <citation type="journal article" date="2014" name="ISME J.">
        <title>Candidatus Competibacter-lineage genomes retrieved from metagenomes reveal functional metabolic diversity.</title>
        <authorList>
            <person name="McIlroy S.J."/>
            <person name="Albertsen M."/>
            <person name="Andresen E.K."/>
            <person name="Saunders A.M."/>
            <person name="Kristiansen R."/>
            <person name="Stokholm-Bjerregaard M."/>
            <person name="Nielsen K.L."/>
            <person name="Nielsen P.H."/>
        </authorList>
    </citation>
    <scope>NUCLEOTIDE SEQUENCE [LARGE SCALE GENOMIC DNA]</scope>
    <source>
        <strain evidence="2 3">Run_B_J11</strain>
    </source>
</reference>
<dbReference type="GO" id="GO:0003676">
    <property type="term" value="F:nucleic acid binding"/>
    <property type="evidence" value="ECO:0007669"/>
    <property type="project" value="InterPro"/>
</dbReference>
<sequence length="74" mass="8763">MFFLPTHSPKLNPDEQVWNEVKHRQLGKQPIRSKLDLNRRIHSSLKFLQEQMAKVRSFFQLPDTQYAALQESIA</sequence>
<dbReference type="AlphaFoldDB" id="A0A7U7J4C7"/>
<evidence type="ECO:0000259" key="1">
    <source>
        <dbReference type="Pfam" id="PF13358"/>
    </source>
</evidence>
<dbReference type="InterPro" id="IPR038717">
    <property type="entry name" value="Tc1-like_DDE_dom"/>
</dbReference>
<gene>
    <name evidence="2" type="ORF">BN874_2470001</name>
</gene>
<comment type="caution">
    <text evidence="2">The sequence shown here is derived from an EMBL/GenBank/DDBJ whole genome shotgun (WGS) entry which is preliminary data.</text>
</comment>
<dbReference type="Gene3D" id="3.30.420.10">
    <property type="entry name" value="Ribonuclease H-like superfamily/Ribonuclease H"/>
    <property type="match status" value="1"/>
</dbReference>
<evidence type="ECO:0000313" key="2">
    <source>
        <dbReference type="EMBL" id="CDH45485.1"/>
    </source>
</evidence>
<protein>
    <recommendedName>
        <fullName evidence="1">Tc1-like transposase DDE domain-containing protein</fullName>
    </recommendedName>
</protein>
<name>A0A7U7J4C7_9GAMM</name>
<dbReference type="Pfam" id="PF13358">
    <property type="entry name" value="DDE_3"/>
    <property type="match status" value="1"/>
</dbReference>
<dbReference type="EMBL" id="CBTK010000165">
    <property type="protein sequence ID" value="CDH45485.1"/>
    <property type="molecule type" value="Genomic_DNA"/>
</dbReference>
<evidence type="ECO:0000313" key="3">
    <source>
        <dbReference type="Proteomes" id="UP000019184"/>
    </source>
</evidence>
<accession>A0A7U7J4C7</accession>
<organism evidence="2 3">
    <name type="scientific">Candidatus Contendobacter odensis Run_B_J11</name>
    <dbReference type="NCBI Taxonomy" id="1400861"/>
    <lineage>
        <taxon>Bacteria</taxon>
        <taxon>Pseudomonadati</taxon>
        <taxon>Pseudomonadota</taxon>
        <taxon>Gammaproteobacteria</taxon>
        <taxon>Candidatus Competibacteraceae</taxon>
        <taxon>Candidatus Contendibacter</taxon>
    </lineage>
</organism>
<keyword evidence="3" id="KW-1185">Reference proteome</keyword>